<dbReference type="Proteomes" id="UP000249746">
    <property type="component" value="Unassembled WGS sequence"/>
</dbReference>
<organism evidence="1 2">
    <name type="scientific">Helicobacter valdiviensis</name>
    <dbReference type="NCBI Taxonomy" id="1458358"/>
    <lineage>
        <taxon>Bacteria</taxon>
        <taxon>Pseudomonadati</taxon>
        <taxon>Campylobacterota</taxon>
        <taxon>Epsilonproteobacteria</taxon>
        <taxon>Campylobacterales</taxon>
        <taxon>Helicobacteraceae</taxon>
        <taxon>Helicobacter</taxon>
    </lineage>
</organism>
<dbReference type="AlphaFoldDB" id="A0A2W6MZQ8"/>
<dbReference type="EMBL" id="NBIU01000003">
    <property type="protein sequence ID" value="PZT48868.1"/>
    <property type="molecule type" value="Genomic_DNA"/>
</dbReference>
<protein>
    <recommendedName>
        <fullName evidence="3">Pyridoxamine 5'-phosphate oxidase putative domain-containing protein</fullName>
    </recommendedName>
</protein>
<keyword evidence="2" id="KW-1185">Reference proteome</keyword>
<proteinExistence type="predicted"/>
<dbReference type="Gene3D" id="2.30.110.10">
    <property type="entry name" value="Electron Transport, Fmn-binding Protein, Chain A"/>
    <property type="match status" value="1"/>
</dbReference>
<sequence length="137" mass="15553">MDKVMLDFIARNHLLSLSMVESSLEVYCVSAYYAFYEENLSLVFKSDSSTKHIALLGQNPNAGVIIAQDSKNLLKIEGLQIKALFQKASEDEKKAYYSSFPFAKAIKGDVYALHILWAKYTSNKLVSKNKMIFIKDR</sequence>
<accession>A0A2W6MZQ8</accession>
<dbReference type="InterPro" id="IPR012349">
    <property type="entry name" value="Split_barrel_FMN-bd"/>
</dbReference>
<name>A0A2W6MZQ8_9HELI</name>
<reference evidence="1 2" key="1">
    <citation type="submission" date="2017-03" db="EMBL/GenBank/DDBJ databases">
        <title>Genomic and clinical evidence uncovers the enterohepatic species Helicobacter valdiviensis as a potential human intestinal pathogen.</title>
        <authorList>
            <person name="Fresia P."/>
            <person name="Jara R."/>
            <person name="Sierra R."/>
            <person name="Ferres I."/>
            <person name="Greif G."/>
            <person name="Iraola G."/>
            <person name="Collado L."/>
        </authorList>
    </citation>
    <scope>NUCLEOTIDE SEQUENCE [LARGE SCALE GENOMIC DNA]</scope>
    <source>
        <strain evidence="1 2">WBE14</strain>
    </source>
</reference>
<evidence type="ECO:0000313" key="2">
    <source>
        <dbReference type="Proteomes" id="UP000249746"/>
    </source>
</evidence>
<dbReference type="RefSeq" id="WP_111229176.1">
    <property type="nucleotide sequence ID" value="NZ_NBIU01000003.1"/>
</dbReference>
<comment type="caution">
    <text evidence="1">The sequence shown here is derived from an EMBL/GenBank/DDBJ whole genome shotgun (WGS) entry which is preliminary data.</text>
</comment>
<evidence type="ECO:0000313" key="1">
    <source>
        <dbReference type="EMBL" id="PZT48868.1"/>
    </source>
</evidence>
<dbReference type="SUPFAM" id="SSF50475">
    <property type="entry name" value="FMN-binding split barrel"/>
    <property type="match status" value="1"/>
</dbReference>
<gene>
    <name evidence="1" type="ORF">B6S12_01980</name>
</gene>
<dbReference type="OrthoDB" id="663512at2"/>
<evidence type="ECO:0008006" key="3">
    <source>
        <dbReference type="Google" id="ProtNLM"/>
    </source>
</evidence>